<dbReference type="EMBL" id="JAGMWT010000012">
    <property type="protein sequence ID" value="KAH7118951.1"/>
    <property type="molecule type" value="Genomic_DNA"/>
</dbReference>
<protein>
    <recommendedName>
        <fullName evidence="4">Cleavage and polyadenylation specificity factor subunit 2</fullName>
    </recommendedName>
    <alternativeName>
        <fullName evidence="4">Cleavage and polyadenylation specificity factor 100 kDa subunit</fullName>
    </alternativeName>
</protein>
<dbReference type="Proteomes" id="UP000700596">
    <property type="component" value="Unassembled WGS sequence"/>
</dbReference>
<sequence length="932" mass="101786">MFNFTPLLGAQSVSPASQSILEFDGGIKILIDVGWDESFDVHKLKELEKHVPTLSFILLTHATTAHLGAFAHCCKHIPLFTRIPVYATIPVKSLGQTLLQDLYSSTPLASTIIPTDVLNESGYSFSSLKDGSEPNILLQAPSSEEIANYFRLVNPLKYSQPHQPSPSPFSPPLSGLTITAYSAGHTLGGTIWHIQHGMESVVYAVDWNQAREHVLAGAAWFGGPGTGGTEVLEQLRRPTAMICSTKGSGQLPVAGQRNKRDEALVGMIRDTIQNGGSVLIPSDSSARILELSYLLEETWARESDANSPFKDAKIYLTSRTGGATMRYARSMLEWMEKGIVKEFGPAGNAQEAQDHKRGRGQQGGGSKGDDDKAVRGPFDFRHITLLERKSRVLRMLNKSEPRVILASDASLEWGFSHDAIRSLAHDERNLIILTERVGEISGHRKGLGSYLWDLWKERNGTTGQDALSAAVVDGAGNQVTIQSIRAAPLEGNELALYQQYLARQHQLHNNMQNDSATAMETAADGADAWSSFSSTSSEDSDGEYQGKALNTTATLRRARRKLGLNDAELGPDILLQRKDVHDYDTRGKKGREKLFPYLARRRRADEFGERIRPEEYIRVEEEVQPIRKQNAPGPRKKVELDTVVAEAKEQSSESEPEEDDPDKVSGPSKVISSTELLQLNCRISFVDFTGLHDRRTILMVIPLIKPRKLILIAGEQSETNDIATECRKMLNAGTGEGSSNSTDVFTPLVGTTVDASVDTNAWSVKLSREMVRKLQWQQVHGLSVASITGKLAAATLAPPPVAEEEGSVKKKVKLTGAVEPANSAKHDRTPILDIVPANTSTAIRTVAQPFHVGDLQLADLRRMMQQAGMTAEYRAEGTLVIGGSVAVRKTATGRIEIDGGAYSLADPQGTAGGTFFEVKRKIYEALAVMAGR</sequence>
<feature type="compositionally biased region" description="Acidic residues" evidence="5">
    <location>
        <begin position="652"/>
        <end position="661"/>
    </location>
</feature>
<dbReference type="AlphaFoldDB" id="A0A9P9IFN1"/>
<dbReference type="Pfam" id="PF16661">
    <property type="entry name" value="Lactamase_B_6"/>
    <property type="match status" value="1"/>
</dbReference>
<comment type="caution">
    <text evidence="7">The sequence shown here is derived from an EMBL/GenBank/DDBJ whole genome shotgun (WGS) entry which is preliminary data.</text>
</comment>
<feature type="region of interest" description="Disordered" evidence="5">
    <location>
        <begin position="643"/>
        <end position="668"/>
    </location>
</feature>
<dbReference type="InterPro" id="IPR011108">
    <property type="entry name" value="RMMBL"/>
</dbReference>
<comment type="subcellular location">
    <subcellularLocation>
        <location evidence="1 4">Nucleus</location>
    </subcellularLocation>
</comment>
<dbReference type="InterPro" id="IPR035639">
    <property type="entry name" value="CPSF2_MBL"/>
</dbReference>
<keyword evidence="4" id="KW-0694">RNA-binding</keyword>
<dbReference type="OrthoDB" id="64353at2759"/>
<feature type="domain" description="Beta-Casp" evidence="6">
    <location>
        <begin position="288"/>
        <end position="451"/>
    </location>
</feature>
<reference evidence="7" key="1">
    <citation type="journal article" date="2021" name="Nat. Commun.">
        <title>Genetic determinants of endophytism in the Arabidopsis root mycobiome.</title>
        <authorList>
            <person name="Mesny F."/>
            <person name="Miyauchi S."/>
            <person name="Thiergart T."/>
            <person name="Pickel B."/>
            <person name="Atanasova L."/>
            <person name="Karlsson M."/>
            <person name="Huettel B."/>
            <person name="Barry K.W."/>
            <person name="Haridas S."/>
            <person name="Chen C."/>
            <person name="Bauer D."/>
            <person name="Andreopoulos W."/>
            <person name="Pangilinan J."/>
            <person name="LaButti K."/>
            <person name="Riley R."/>
            <person name="Lipzen A."/>
            <person name="Clum A."/>
            <person name="Drula E."/>
            <person name="Henrissat B."/>
            <person name="Kohler A."/>
            <person name="Grigoriev I.V."/>
            <person name="Martin F.M."/>
            <person name="Hacquard S."/>
        </authorList>
    </citation>
    <scope>NUCLEOTIDE SEQUENCE</scope>
    <source>
        <strain evidence="7">MPI-CAGE-CH-0243</strain>
    </source>
</reference>
<evidence type="ECO:0000256" key="3">
    <source>
        <dbReference type="ARBA" id="ARBA00023242"/>
    </source>
</evidence>
<dbReference type="Pfam" id="PF10996">
    <property type="entry name" value="Beta-Casp"/>
    <property type="match status" value="1"/>
</dbReference>
<evidence type="ECO:0000259" key="6">
    <source>
        <dbReference type="SMART" id="SM01027"/>
    </source>
</evidence>
<dbReference type="GO" id="GO:0003723">
    <property type="term" value="F:RNA binding"/>
    <property type="evidence" value="ECO:0007669"/>
    <property type="project" value="UniProtKB-KW"/>
</dbReference>
<keyword evidence="3 4" id="KW-0539">Nucleus</keyword>
<dbReference type="InterPro" id="IPR022712">
    <property type="entry name" value="Beta_Casp"/>
</dbReference>
<dbReference type="PANTHER" id="PTHR45922">
    <property type="entry name" value="CLEAVAGE AND POLYADENYLATION SPECIFICITY FACTOR SUBUNIT 2"/>
    <property type="match status" value="1"/>
</dbReference>
<dbReference type="PANTHER" id="PTHR45922:SF1">
    <property type="entry name" value="CLEAVAGE AND POLYADENYLATION SPECIFICITY FACTOR SUBUNIT 2"/>
    <property type="match status" value="1"/>
</dbReference>
<gene>
    <name evidence="7" type="ORF">B0J11DRAFT_617241</name>
</gene>
<dbReference type="Gene3D" id="3.40.50.10890">
    <property type="match status" value="1"/>
</dbReference>
<dbReference type="SMART" id="SM01027">
    <property type="entry name" value="Beta-Casp"/>
    <property type="match status" value="1"/>
</dbReference>
<dbReference type="GO" id="GO:0005847">
    <property type="term" value="C:mRNA cleavage and polyadenylation specificity factor complex"/>
    <property type="evidence" value="ECO:0007669"/>
    <property type="project" value="InterPro"/>
</dbReference>
<evidence type="ECO:0000256" key="5">
    <source>
        <dbReference type="SAM" id="MobiDB-lite"/>
    </source>
</evidence>
<dbReference type="SUPFAM" id="SSF56281">
    <property type="entry name" value="Metallo-hydrolase/oxidoreductase"/>
    <property type="match status" value="1"/>
</dbReference>
<evidence type="ECO:0000313" key="8">
    <source>
        <dbReference type="Proteomes" id="UP000700596"/>
    </source>
</evidence>
<dbReference type="Pfam" id="PF13299">
    <property type="entry name" value="CPSF100_C"/>
    <property type="match status" value="1"/>
</dbReference>
<dbReference type="InterPro" id="IPR027075">
    <property type="entry name" value="CPSF2"/>
</dbReference>
<proteinExistence type="inferred from homology"/>
<evidence type="ECO:0000313" key="7">
    <source>
        <dbReference type="EMBL" id="KAH7118951.1"/>
    </source>
</evidence>
<dbReference type="GO" id="GO:0006397">
    <property type="term" value="P:mRNA processing"/>
    <property type="evidence" value="ECO:0007669"/>
    <property type="project" value="UniProtKB-KW"/>
</dbReference>
<evidence type="ECO:0000256" key="1">
    <source>
        <dbReference type="ARBA" id="ARBA00004123"/>
    </source>
</evidence>
<name>A0A9P9IFN1_9PLEO</name>
<dbReference type="CDD" id="cd16293">
    <property type="entry name" value="CPSF2-like_MBL-fold"/>
    <property type="match status" value="1"/>
</dbReference>
<comment type="similarity">
    <text evidence="4">Belongs to the metallo-beta-lactamase superfamily. RNA-metabolizing metallo-beta-lactamase-like family. CPSF2/YSH1 subfamily.</text>
</comment>
<accession>A0A9P9IFN1</accession>
<dbReference type="InterPro" id="IPR036866">
    <property type="entry name" value="RibonucZ/Hydroxyglut_hydro"/>
</dbReference>
<feature type="region of interest" description="Disordered" evidence="5">
    <location>
        <begin position="347"/>
        <end position="375"/>
    </location>
</feature>
<organism evidence="7 8">
    <name type="scientific">Dendryphion nanum</name>
    <dbReference type="NCBI Taxonomy" id="256645"/>
    <lineage>
        <taxon>Eukaryota</taxon>
        <taxon>Fungi</taxon>
        <taxon>Dikarya</taxon>
        <taxon>Ascomycota</taxon>
        <taxon>Pezizomycotina</taxon>
        <taxon>Dothideomycetes</taxon>
        <taxon>Pleosporomycetidae</taxon>
        <taxon>Pleosporales</taxon>
        <taxon>Torulaceae</taxon>
        <taxon>Dendryphion</taxon>
    </lineage>
</organism>
<evidence type="ECO:0000256" key="4">
    <source>
        <dbReference type="RuleBase" id="RU365006"/>
    </source>
</evidence>
<dbReference type="Gene3D" id="3.60.15.10">
    <property type="entry name" value="Ribonuclease Z/Hydroxyacylglutathione hydrolase-like"/>
    <property type="match status" value="1"/>
</dbReference>
<keyword evidence="8" id="KW-1185">Reference proteome</keyword>
<dbReference type="Pfam" id="PF07521">
    <property type="entry name" value="RMMBL"/>
    <property type="match status" value="1"/>
</dbReference>
<dbReference type="InterPro" id="IPR025069">
    <property type="entry name" value="Cpsf2_C"/>
</dbReference>
<evidence type="ECO:0000256" key="2">
    <source>
        <dbReference type="ARBA" id="ARBA00022664"/>
    </source>
</evidence>
<keyword evidence="2 4" id="KW-0507">mRNA processing</keyword>
<dbReference type="InterPro" id="IPR001279">
    <property type="entry name" value="Metallo-B-lactamas"/>
</dbReference>